<comment type="caution">
    <text evidence="1">The sequence shown here is derived from an EMBL/GenBank/DDBJ whole genome shotgun (WGS) entry which is preliminary data.</text>
</comment>
<proteinExistence type="predicted"/>
<organism evidence="1 2">
    <name type="scientific">Staphylococcus xylosus</name>
    <dbReference type="NCBI Taxonomy" id="1288"/>
    <lineage>
        <taxon>Bacteria</taxon>
        <taxon>Bacillati</taxon>
        <taxon>Bacillota</taxon>
        <taxon>Bacilli</taxon>
        <taxon>Bacillales</taxon>
        <taxon>Staphylococcaceae</taxon>
        <taxon>Staphylococcus</taxon>
    </lineage>
</organism>
<dbReference type="EMBL" id="QXUI01000002">
    <property type="protein sequence ID" value="RIM93374.1"/>
    <property type="molecule type" value="Genomic_DNA"/>
</dbReference>
<dbReference type="AlphaFoldDB" id="A0AAQ0RY04"/>
<accession>A0AAQ0RY04</accession>
<sequence length="178" mass="21230">MILKRSKSILWYKEEMKITEYELLSQYSPIIINSKIKAIQESIDAAYHLSTSHTTFDEVEGMISVSCSVEKLVIWITEQKDDLNRFKINSTKKLNLLKKIISNYSTKEQKEVMRYFKSSGSHKPYKTIDKLQEDLYKVHRNMRIERNEQREKENEVIYQNFVVEVKESLNKEREELVV</sequence>
<protein>
    <submittedName>
        <fullName evidence="1">Pathogenicity island protein</fullName>
    </submittedName>
</protein>
<name>A0AAQ0RY04_STAXY</name>
<reference evidence="1 2" key="1">
    <citation type="journal article" date="2016" name="Front. Microbiol.">
        <title>Comprehensive Phylogenetic Analysis of Bovine Non-aureus Staphylococci Species Based on Whole-Genome Sequencing.</title>
        <authorList>
            <person name="Naushad S."/>
            <person name="Barkema H.W."/>
            <person name="Luby C."/>
            <person name="Condas L.A."/>
            <person name="Nobrega D.B."/>
            <person name="Carson D.A."/>
            <person name="De Buck J."/>
        </authorList>
    </citation>
    <scope>NUCLEOTIDE SEQUENCE [LARGE SCALE GENOMIC DNA]</scope>
    <source>
        <strain evidence="1 2">SNUC 1349</strain>
    </source>
</reference>
<gene>
    <name evidence="1" type="ORF">BU104_03290</name>
</gene>
<dbReference type="RefSeq" id="WP_119554648.1">
    <property type="nucleotide sequence ID" value="NZ_JAMWWA010000003.1"/>
</dbReference>
<evidence type="ECO:0000313" key="2">
    <source>
        <dbReference type="Proteomes" id="UP000285579"/>
    </source>
</evidence>
<evidence type="ECO:0000313" key="1">
    <source>
        <dbReference type="EMBL" id="RIM93374.1"/>
    </source>
</evidence>
<dbReference type="Proteomes" id="UP000285579">
    <property type="component" value="Unassembled WGS sequence"/>
</dbReference>